<dbReference type="EMBL" id="ML120357">
    <property type="protein sequence ID" value="RPB04591.1"/>
    <property type="molecule type" value="Genomic_DNA"/>
</dbReference>
<name>A0A3N4K806_9PEZI</name>
<sequence>MFLTGLNNQCQGTTPPAGGCNRRAQGLQQSPPPPAGASNNPLRGSVLGMGLFGNPGGARGGTGHQHQ</sequence>
<accession>A0A3N4K806</accession>
<evidence type="ECO:0000256" key="1">
    <source>
        <dbReference type="SAM" id="MobiDB-lite"/>
    </source>
</evidence>
<protein>
    <submittedName>
        <fullName evidence="2">Uncharacterized protein</fullName>
    </submittedName>
</protein>
<feature type="region of interest" description="Disordered" evidence="1">
    <location>
        <begin position="1"/>
        <end position="67"/>
    </location>
</feature>
<evidence type="ECO:0000313" key="2">
    <source>
        <dbReference type="EMBL" id="RPB04591.1"/>
    </source>
</evidence>
<organism evidence="2 3">
    <name type="scientific">Choiromyces venosus 120613-1</name>
    <dbReference type="NCBI Taxonomy" id="1336337"/>
    <lineage>
        <taxon>Eukaryota</taxon>
        <taxon>Fungi</taxon>
        <taxon>Dikarya</taxon>
        <taxon>Ascomycota</taxon>
        <taxon>Pezizomycotina</taxon>
        <taxon>Pezizomycetes</taxon>
        <taxon>Pezizales</taxon>
        <taxon>Tuberaceae</taxon>
        <taxon>Choiromyces</taxon>
    </lineage>
</organism>
<reference evidence="2 3" key="1">
    <citation type="journal article" date="2018" name="Nat. Ecol. Evol.">
        <title>Pezizomycetes genomes reveal the molecular basis of ectomycorrhizal truffle lifestyle.</title>
        <authorList>
            <person name="Murat C."/>
            <person name="Payen T."/>
            <person name="Noel B."/>
            <person name="Kuo A."/>
            <person name="Morin E."/>
            <person name="Chen J."/>
            <person name="Kohler A."/>
            <person name="Krizsan K."/>
            <person name="Balestrini R."/>
            <person name="Da Silva C."/>
            <person name="Montanini B."/>
            <person name="Hainaut M."/>
            <person name="Levati E."/>
            <person name="Barry K.W."/>
            <person name="Belfiori B."/>
            <person name="Cichocki N."/>
            <person name="Clum A."/>
            <person name="Dockter R.B."/>
            <person name="Fauchery L."/>
            <person name="Guy J."/>
            <person name="Iotti M."/>
            <person name="Le Tacon F."/>
            <person name="Lindquist E.A."/>
            <person name="Lipzen A."/>
            <person name="Malagnac F."/>
            <person name="Mello A."/>
            <person name="Molinier V."/>
            <person name="Miyauchi S."/>
            <person name="Poulain J."/>
            <person name="Riccioni C."/>
            <person name="Rubini A."/>
            <person name="Sitrit Y."/>
            <person name="Splivallo R."/>
            <person name="Traeger S."/>
            <person name="Wang M."/>
            <person name="Zifcakova L."/>
            <person name="Wipf D."/>
            <person name="Zambonelli A."/>
            <person name="Paolocci F."/>
            <person name="Nowrousian M."/>
            <person name="Ottonello S."/>
            <person name="Baldrian P."/>
            <person name="Spatafora J.W."/>
            <person name="Henrissat B."/>
            <person name="Nagy L.G."/>
            <person name="Aury J.M."/>
            <person name="Wincker P."/>
            <person name="Grigoriev I.V."/>
            <person name="Bonfante P."/>
            <person name="Martin F.M."/>
        </authorList>
    </citation>
    <scope>NUCLEOTIDE SEQUENCE [LARGE SCALE GENOMIC DNA]</scope>
    <source>
        <strain evidence="2 3">120613-1</strain>
    </source>
</reference>
<proteinExistence type="predicted"/>
<dbReference type="Proteomes" id="UP000276215">
    <property type="component" value="Unassembled WGS sequence"/>
</dbReference>
<dbReference type="STRING" id="1336337.A0A3N4K806"/>
<feature type="compositionally biased region" description="Polar residues" evidence="1">
    <location>
        <begin position="1"/>
        <end position="14"/>
    </location>
</feature>
<evidence type="ECO:0000313" key="3">
    <source>
        <dbReference type="Proteomes" id="UP000276215"/>
    </source>
</evidence>
<gene>
    <name evidence="2" type="ORF">L873DRAFT_1798907</name>
</gene>
<dbReference type="AlphaFoldDB" id="A0A3N4K806"/>
<feature type="compositionally biased region" description="Gly residues" evidence="1">
    <location>
        <begin position="50"/>
        <end position="67"/>
    </location>
</feature>
<keyword evidence="3" id="KW-1185">Reference proteome</keyword>